<name>A0A6B0SD82_9CETA</name>
<dbReference type="EMBL" id="VBQZ03000210">
    <property type="protein sequence ID" value="MXQ97956.1"/>
    <property type="molecule type" value="Genomic_DNA"/>
</dbReference>
<keyword evidence="2" id="KW-0009">Actin-binding</keyword>
<dbReference type="SMART" id="SM00033">
    <property type="entry name" value="CH"/>
    <property type="match status" value="2"/>
</dbReference>
<feature type="region of interest" description="Disordered" evidence="4">
    <location>
        <begin position="289"/>
        <end position="311"/>
    </location>
</feature>
<dbReference type="CDD" id="cd21233">
    <property type="entry name" value="CH_DMD_rpt2"/>
    <property type="match status" value="1"/>
</dbReference>
<proteinExistence type="predicted"/>
<dbReference type="SUPFAM" id="SSF47576">
    <property type="entry name" value="Calponin-homology domain, CH-domain"/>
    <property type="match status" value="1"/>
</dbReference>
<evidence type="ECO:0000256" key="1">
    <source>
        <dbReference type="ARBA" id="ARBA00022737"/>
    </source>
</evidence>
<accession>A0A6B0SD82</accession>
<evidence type="ECO:0000259" key="5">
    <source>
        <dbReference type="PROSITE" id="PS50021"/>
    </source>
</evidence>
<dbReference type="Pfam" id="PF00435">
    <property type="entry name" value="Spectrin"/>
    <property type="match status" value="10"/>
</dbReference>
<dbReference type="InterPro" id="IPR001715">
    <property type="entry name" value="CH_dom"/>
</dbReference>
<dbReference type="Gene3D" id="1.20.58.60">
    <property type="match status" value="10"/>
</dbReference>
<dbReference type="Proteomes" id="UP000322234">
    <property type="component" value="Unassembled WGS sequence"/>
</dbReference>
<dbReference type="Gene3D" id="1.10.418.10">
    <property type="entry name" value="Calponin-like domain"/>
    <property type="match status" value="2"/>
</dbReference>
<dbReference type="Pfam" id="PF00307">
    <property type="entry name" value="CH"/>
    <property type="match status" value="2"/>
</dbReference>
<dbReference type="PROSITE" id="PS00020">
    <property type="entry name" value="ACTININ_2"/>
    <property type="match status" value="1"/>
</dbReference>
<feature type="domain" description="Calponin-homology (CH)" evidence="5">
    <location>
        <begin position="113"/>
        <end position="219"/>
    </location>
</feature>
<keyword evidence="7" id="KW-1185">Reference proteome</keyword>
<comment type="caution">
    <text evidence="6">The sequence shown here is derived from an EMBL/GenBank/DDBJ whole genome shotgun (WGS) entry which is preliminary data.</text>
</comment>
<dbReference type="FunFam" id="1.20.58.60:FF:000075">
    <property type="entry name" value="utrophin isoform X1"/>
    <property type="match status" value="1"/>
</dbReference>
<dbReference type="FunFam" id="1.20.58.60:FF:000140">
    <property type="entry name" value="dystrophin isoform X1"/>
    <property type="match status" value="1"/>
</dbReference>
<protein>
    <recommendedName>
        <fullName evidence="5">Calponin-homology (CH) domain-containing protein</fullName>
    </recommendedName>
</protein>
<dbReference type="FunFam" id="1.10.418.10:FF:000089">
    <property type="entry name" value="Spectrin beta chain"/>
    <property type="match status" value="1"/>
</dbReference>
<dbReference type="PANTHER" id="PTHR11915">
    <property type="entry name" value="SPECTRIN/FILAMIN RELATED CYTOSKELETAL PROTEIN"/>
    <property type="match status" value="1"/>
</dbReference>
<keyword evidence="3" id="KW-0175">Coiled coil</keyword>
<dbReference type="InterPro" id="IPR001589">
    <property type="entry name" value="Actinin_actin-bd_CS"/>
</dbReference>
<dbReference type="InterPro" id="IPR002017">
    <property type="entry name" value="Spectrin_repeat"/>
</dbReference>
<keyword evidence="1" id="KW-0677">Repeat</keyword>
<dbReference type="PROSITE" id="PS50021">
    <property type="entry name" value="CH"/>
    <property type="match status" value="2"/>
</dbReference>
<dbReference type="CDD" id="cd00176">
    <property type="entry name" value="SPEC"/>
    <property type="match status" value="5"/>
</dbReference>
<dbReference type="FunFam" id="1.20.58.60:FF:000283">
    <property type="entry name" value="Dystrophin"/>
    <property type="match status" value="1"/>
</dbReference>
<evidence type="ECO:0000256" key="2">
    <source>
        <dbReference type="ARBA" id="ARBA00023203"/>
    </source>
</evidence>
<dbReference type="FunFam" id="1.20.58.60:FF:000170">
    <property type="entry name" value="Dystrophin"/>
    <property type="match status" value="1"/>
</dbReference>
<evidence type="ECO:0000313" key="6">
    <source>
        <dbReference type="EMBL" id="MXQ97956.1"/>
    </source>
</evidence>
<reference evidence="6" key="1">
    <citation type="submission" date="2019-10" db="EMBL/GenBank/DDBJ databases">
        <title>The sequence and de novo assembly of the wild yak genome.</title>
        <authorList>
            <person name="Liu Y."/>
        </authorList>
    </citation>
    <scope>NUCLEOTIDE SEQUENCE [LARGE SCALE GENOMIC DNA]</scope>
    <source>
        <strain evidence="6">WY2019</strain>
    </source>
</reference>
<feature type="coiled-coil region" evidence="3">
    <location>
        <begin position="961"/>
        <end position="988"/>
    </location>
</feature>
<feature type="domain" description="Calponin-homology (CH)" evidence="5">
    <location>
        <begin position="1"/>
        <end position="98"/>
    </location>
</feature>
<evidence type="ECO:0000313" key="7">
    <source>
        <dbReference type="Proteomes" id="UP000322234"/>
    </source>
</evidence>
<dbReference type="FunFam" id="1.10.418.10:FF:000032">
    <property type="entry name" value="utrophin isoform X1"/>
    <property type="match status" value="1"/>
</dbReference>
<organism evidence="6 7">
    <name type="scientific">Bos mutus</name>
    <name type="common">wild yak</name>
    <dbReference type="NCBI Taxonomy" id="72004"/>
    <lineage>
        <taxon>Eukaryota</taxon>
        <taxon>Metazoa</taxon>
        <taxon>Chordata</taxon>
        <taxon>Craniata</taxon>
        <taxon>Vertebrata</taxon>
        <taxon>Euteleostomi</taxon>
        <taxon>Mammalia</taxon>
        <taxon>Eutheria</taxon>
        <taxon>Laurasiatheria</taxon>
        <taxon>Artiodactyla</taxon>
        <taxon>Ruminantia</taxon>
        <taxon>Pecora</taxon>
        <taxon>Bovidae</taxon>
        <taxon>Bovinae</taxon>
        <taxon>Bos</taxon>
    </lineage>
</organism>
<sequence length="2052" mass="238241">MLTSEYSRAKFGKQHIENLFSDLQDGRRLLDLLEGLTGQKLPKEKGSTRVHALNNVNKALQVLQKNNVDLVNIGSSDIVDGNHKLTLGLIWNIILHWQVKNVMKNIMAGLQQTNSEKILLSWVRQSTRNYPQVNVINFTTSWSDGLALNALIHSHRPDLFDWNSVVRQQSATQRLEHAFNIAKYQLGIEKLLDPEDVATTYPDKKSILMYVTSLFQVLPQQVSLEAIQEVEMLPRPSKVTREEHFQLHHQMHYSQQITVSLAQGYERTPSSPQPRFKSYAYTQAAYVSTSDPTRSPFPSQRLEAPEDKSFGSPLMETEVNLDSYQTALEEVLSWLLSAEDTLQAQGEISNDVEEVKEQFHTHEGYMMDLTSHQGRVGNVLQLGSQLIGSGKLSEDEETEVQEQMNLLNSRWECLRVASMEKQSNLHKVLMDLQNQQLKELNAWLTKTEERTRKMEKEPLGPDLEDLKRQVQQHKVLQEDLEQEQVRVNSLTHMVVVVDESSGDHATAALEEQLKVLGDRWANICRWTEDRWVLLQDVLLKWQRFTEEQCLFSTWLSDKEDALNKIPTTGFKDQSEMLSSLQKLAVLKTDLEKKKQTMDKLCSLNQDLLSTLKNTLVAQKMEAWLDNFAQRWDNLVQKLEKSSTQISQAVTTTQPSLTQTTVMETVTMVTTREQILVKHAQEELPPPPPQKKRQIIVDSEIKKRLDVDITELHSWITRSEAVLQSPEFAVYRKEGNFSDLKEKVNVEREKAEKFRKLQDASRSAQALVEQMVNEGVNADSIKQASEQLNSRWIEFCQLLSERLNWLEYQNNIITFYNQLQQLEQMTTTAENWLKTQPTTPSEPTAVKSQLKNCKDEVNRLSALQPQIERLKIQSIALKEKGQGPMFLDADFVAFTNHFNQVFADMQAREKELQTSNSLQEHQNDLNYLSTTVKEMSRKAPSYISQRYQSEFEDIEGRWKKLSAQLNERCQKLEEQMAKLRKLQNHIKTLKKWMAEVDVFLKDEWPALGDSEILKKQLKQCRLLVSDIQTIQPSLNSVNEGGQKIKTEAEPEFASRLETELRELNTQWDYICRQVYARKEALKGGLDKTVSLQKDLSEMHEWMTQAEEEYLERDFEYKTPDELQTAVEEMKAQQKEAKVQLLTESVNSVIAQAPPAAQEALRKELDTLTTNYQWLCTRLNGKSKTLEEVWACWHELLSYLEKANKWLNEVELKLKTTENIPGGAEEISEVLSSLENLMQHSEDNPNQIRILAQTLTDGGVMDELINEELETFNSRWRELHEEKIQSDLTSHEISLEEMKKHYQGKETAQRVLSQIDVAQKKMQDVSMKFRLFQKPANFEQRLQESKMILDEVKMHLPALETKSVEQEVVQSQLNHCVNLYKSLSEVKSEVEMVIKTGRQIVQKKQTENPKELDERVTALKLHYNELGAKVTERKQQLEKCLKLSRKMRKEMNALTEWLAATDLELTKRSAVEGMPSNLDSEVAWGKATQKETEKQKVHLKSITELGEALKTVLGKKETLVEDKLSLLNSNWIAVTSRAEEWLNLLLEYQKHMETFDQNVDHITKWIIQADALLDESEKKKPQQKEDMLKRLKAELNDIRPKVDSTRDQAANLMANRGDHCRKVIEPKISELNHRFAAISHRIKTGKASIPLKELEQFNSDIQKLLEPLEAEIQQGVNLKEEDFNKDMSEDNEGTVKELLQRGDNLQQRITDERKREEIKIKQQLLQTKHNALKDLRSQRRKKALEISHQWYQYKRQADDLLKCLDDIEKKLASLPEPRDERKIKEIDRELQKKKEELNAVHRQAEGLSEDGAAMAVESTQIQLSKRWREIESKFAQFRRLNFAQIHTVHEESVMVMTEDMPLEISYVPSTYLTEITHVLQALSEVEQLLNAPDLCAKDFQDLFKQEESLKNIKDNLQQISGRIDVIHNKKAAALQSTTPPEKARLQEALSRLDFQWETVNKMYKDRQGQFDRSVEKWRRFHYDMKIFNQWLTEAEHFLKKTQIPENWEHAKYKWYLKVVKDDGNLYFLTFVVSTAHVRTCHDDHFGTVCVRMRV</sequence>
<dbReference type="FunFam" id="1.20.58.60:FF:000146">
    <property type="entry name" value="dystrophin isoform X2"/>
    <property type="match status" value="1"/>
</dbReference>
<dbReference type="GO" id="GO:0003779">
    <property type="term" value="F:actin binding"/>
    <property type="evidence" value="ECO:0007669"/>
    <property type="project" value="UniProtKB-KW"/>
</dbReference>
<evidence type="ECO:0000256" key="3">
    <source>
        <dbReference type="SAM" id="Coils"/>
    </source>
</evidence>
<evidence type="ECO:0000256" key="4">
    <source>
        <dbReference type="SAM" id="MobiDB-lite"/>
    </source>
</evidence>
<dbReference type="FunFam" id="1.20.58.60:FF:000183">
    <property type="entry name" value="dystrophin isoform X2"/>
    <property type="match status" value="1"/>
</dbReference>
<feature type="compositionally biased region" description="Polar residues" evidence="4">
    <location>
        <begin position="289"/>
        <end position="298"/>
    </location>
</feature>
<dbReference type="SMART" id="SM00150">
    <property type="entry name" value="SPEC"/>
    <property type="match status" value="14"/>
</dbReference>
<dbReference type="InterPro" id="IPR036872">
    <property type="entry name" value="CH_dom_sf"/>
</dbReference>
<dbReference type="FunFam" id="1.20.58.60:FF:000207">
    <property type="entry name" value="Dystrophin"/>
    <property type="match status" value="1"/>
</dbReference>
<dbReference type="FunFam" id="1.20.58.60:FF:000118">
    <property type="entry name" value="Dystrophin"/>
    <property type="match status" value="1"/>
</dbReference>
<dbReference type="SUPFAM" id="SSF46966">
    <property type="entry name" value="Spectrin repeat"/>
    <property type="match status" value="9"/>
</dbReference>
<feature type="coiled-coil region" evidence="3">
    <location>
        <begin position="1781"/>
        <end position="1808"/>
    </location>
</feature>
<dbReference type="InterPro" id="IPR018159">
    <property type="entry name" value="Spectrin/alpha-actinin"/>
</dbReference>
<gene>
    <name evidence="6" type="ORF">E5288_WYG015734</name>
</gene>